<evidence type="ECO:0000256" key="1">
    <source>
        <dbReference type="SAM" id="MobiDB-lite"/>
    </source>
</evidence>
<feature type="non-terminal residue" evidence="2">
    <location>
        <position position="1"/>
    </location>
</feature>
<organism evidence="2">
    <name type="scientific">uncultured Pseudonocardia sp</name>
    <dbReference type="NCBI Taxonomy" id="211455"/>
    <lineage>
        <taxon>Bacteria</taxon>
        <taxon>Bacillati</taxon>
        <taxon>Actinomycetota</taxon>
        <taxon>Actinomycetes</taxon>
        <taxon>Pseudonocardiales</taxon>
        <taxon>Pseudonocardiaceae</taxon>
        <taxon>Pseudonocardia</taxon>
        <taxon>environmental samples</taxon>
    </lineage>
</organism>
<feature type="compositionally biased region" description="Basic and acidic residues" evidence="1">
    <location>
        <begin position="57"/>
        <end position="78"/>
    </location>
</feature>
<evidence type="ECO:0000313" key="2">
    <source>
        <dbReference type="EMBL" id="CAA9382821.1"/>
    </source>
</evidence>
<feature type="compositionally biased region" description="Basic and acidic residues" evidence="1">
    <location>
        <begin position="166"/>
        <end position="178"/>
    </location>
</feature>
<keyword evidence="2" id="KW-0560">Oxidoreductase</keyword>
<accession>A0A6J4NHB9</accession>
<name>A0A6J4NHB9_9PSEU</name>
<reference evidence="2" key="1">
    <citation type="submission" date="2020-02" db="EMBL/GenBank/DDBJ databases">
        <authorList>
            <person name="Meier V. D."/>
        </authorList>
    </citation>
    <scope>NUCLEOTIDE SEQUENCE</scope>
    <source>
        <strain evidence="2">AVDCRST_MAG66</strain>
    </source>
</reference>
<feature type="region of interest" description="Disordered" evidence="1">
    <location>
        <begin position="1"/>
        <end position="154"/>
    </location>
</feature>
<feature type="non-terminal residue" evidence="2">
    <location>
        <position position="281"/>
    </location>
</feature>
<proteinExistence type="predicted"/>
<sequence length="281" mass="30843">GRRPGPQPVGQGGEPPGPRRARHPAPRDPRPHRLHRAARGHDRRAPPRRPGRRAAHRHAEEHLLRLRPQPRDRCDRGLRAHAGPALRRRRRAGHRRAHRGRRARVGPGAGRAGRARPRVRPPRHGGAHRGRRGGRVRRARRVRAARPRAAQVDGLGVRRVPRRRVHDAAADPRPDHVHVAGRAVDLVGGRRRLGRDVGRGAPGAAGAVRDRALEGPAADAVGDGPGRPGGPRRHRGDLAGGAQPAPLRRRPRTVRPGQPERGVLRRRPPLRPHRGGRDPGV</sequence>
<dbReference type="GO" id="GO:0004846">
    <property type="term" value="F:urate oxidase activity"/>
    <property type="evidence" value="ECO:0007669"/>
    <property type="project" value="UniProtKB-EC"/>
</dbReference>
<feature type="compositionally biased region" description="Basic residues" evidence="1">
    <location>
        <begin position="264"/>
        <end position="274"/>
    </location>
</feature>
<dbReference type="EMBL" id="CADCUS010000058">
    <property type="protein sequence ID" value="CAA9382821.1"/>
    <property type="molecule type" value="Genomic_DNA"/>
</dbReference>
<feature type="compositionally biased region" description="Basic residues" evidence="1">
    <location>
        <begin position="113"/>
        <end position="146"/>
    </location>
</feature>
<protein>
    <submittedName>
        <fullName evidence="2">Uricase (Urate oxidase)</fullName>
        <ecNumber evidence="2">1.7.3.3</ecNumber>
    </submittedName>
</protein>
<feature type="compositionally biased region" description="Basic residues" evidence="1">
    <location>
        <begin position="46"/>
        <end position="56"/>
    </location>
</feature>
<gene>
    <name evidence="2" type="ORF">AVDCRST_MAG66-426</name>
</gene>
<dbReference type="EC" id="1.7.3.3" evidence="2"/>
<dbReference type="AlphaFoldDB" id="A0A6J4NHB9"/>
<feature type="compositionally biased region" description="Basic residues" evidence="1">
    <location>
        <begin position="86"/>
        <end position="104"/>
    </location>
</feature>
<feature type="region of interest" description="Disordered" evidence="1">
    <location>
        <begin position="166"/>
        <end position="281"/>
    </location>
</feature>